<proteinExistence type="inferred from homology"/>
<evidence type="ECO:0000256" key="6">
    <source>
        <dbReference type="ARBA" id="ARBA00047422"/>
    </source>
</evidence>
<dbReference type="PANTHER" id="PTHR46098">
    <property type="entry name" value="TRNA (CYTOSINE(38)-C(5))-METHYLTRANSFERASE"/>
    <property type="match status" value="1"/>
</dbReference>
<dbReference type="EMBL" id="MUZR01000024">
    <property type="protein sequence ID" value="OOC10067.1"/>
    <property type="molecule type" value="Genomic_DNA"/>
</dbReference>
<dbReference type="AlphaFoldDB" id="A0A1V2ZY73"/>
<keyword evidence="4 7" id="KW-0949">S-adenosyl-L-methionine</keyword>
<dbReference type="PROSITE" id="PS51679">
    <property type="entry name" value="SAM_MT_C5"/>
    <property type="match status" value="1"/>
</dbReference>
<keyword evidence="5" id="KW-0680">Restriction system</keyword>
<dbReference type="GO" id="GO:0003886">
    <property type="term" value="F:DNA (cytosine-5-)-methyltransferase activity"/>
    <property type="evidence" value="ECO:0007669"/>
    <property type="project" value="UniProtKB-EC"/>
</dbReference>
<dbReference type="EC" id="2.1.1.37" evidence="1"/>
<dbReference type="InterPro" id="IPR050750">
    <property type="entry name" value="C5-MTase"/>
</dbReference>
<dbReference type="SUPFAM" id="SSF53335">
    <property type="entry name" value="S-adenosyl-L-methionine-dependent methyltransferases"/>
    <property type="match status" value="1"/>
</dbReference>
<comment type="catalytic activity">
    <reaction evidence="6">
        <text>a 2'-deoxycytidine in DNA + S-adenosyl-L-methionine = a 5-methyl-2'-deoxycytidine in DNA + S-adenosyl-L-homocysteine + H(+)</text>
        <dbReference type="Rhea" id="RHEA:13681"/>
        <dbReference type="Rhea" id="RHEA-COMP:11369"/>
        <dbReference type="Rhea" id="RHEA-COMP:11370"/>
        <dbReference type="ChEBI" id="CHEBI:15378"/>
        <dbReference type="ChEBI" id="CHEBI:57856"/>
        <dbReference type="ChEBI" id="CHEBI:59789"/>
        <dbReference type="ChEBI" id="CHEBI:85452"/>
        <dbReference type="ChEBI" id="CHEBI:85454"/>
        <dbReference type="EC" id="2.1.1.37"/>
    </reaction>
</comment>
<dbReference type="InterPro" id="IPR001525">
    <property type="entry name" value="C5_MeTfrase"/>
</dbReference>
<dbReference type="InterPro" id="IPR029063">
    <property type="entry name" value="SAM-dependent_MTases_sf"/>
</dbReference>
<evidence type="ECO:0000256" key="5">
    <source>
        <dbReference type="ARBA" id="ARBA00022747"/>
    </source>
</evidence>
<evidence type="ECO:0000313" key="9">
    <source>
        <dbReference type="Proteomes" id="UP000189177"/>
    </source>
</evidence>
<evidence type="ECO:0000256" key="1">
    <source>
        <dbReference type="ARBA" id="ARBA00011975"/>
    </source>
</evidence>
<evidence type="ECO:0000256" key="2">
    <source>
        <dbReference type="ARBA" id="ARBA00022603"/>
    </source>
</evidence>
<dbReference type="Pfam" id="PF00145">
    <property type="entry name" value="DNA_methylase"/>
    <property type="match status" value="1"/>
</dbReference>
<dbReference type="GO" id="GO:0009307">
    <property type="term" value="P:DNA restriction-modification system"/>
    <property type="evidence" value="ECO:0007669"/>
    <property type="project" value="UniProtKB-KW"/>
</dbReference>
<evidence type="ECO:0000256" key="4">
    <source>
        <dbReference type="ARBA" id="ARBA00022691"/>
    </source>
</evidence>
<dbReference type="Gene3D" id="3.40.50.150">
    <property type="entry name" value="Vaccinia Virus protein VP39"/>
    <property type="match status" value="1"/>
</dbReference>
<keyword evidence="2 7" id="KW-0489">Methyltransferase</keyword>
<sequence>MATTVIYTTLGERKGTKRLWLEGRRLARAGISPGQQFELKSLDRENGPHGGITLRFTPSGDRKVSRRKRGDQELPVIDVSGEALVSAFGEAERVRVVIRPGSIEIRVHHHDRATTERSIRLLERLNQHEPLRMGSLAHGGGILDHALHRGLEAAGIPVELAFANEADGDYLEASLANNPIWKSDSIAIEAPMQDVEWRKLPAIDILAAGLPCTGASLSGRAKNRLAKAEEHETAGPLFVAFLAAIQTLRPSVILLENVPQYGTTTSMTVIRSILSSLDYELHETVLDGFELGSMERRNRFCMIATNPEVPFSFDGLRAVRDRESCIRDILEDIDPDDPAWKAYSYLAEKEVRDKEAGKGFRRQLLDGSEASLGTIGRGYAKARSTEPFIRHPSDSALTRLLTPKEHARVKAVPESLIAGLSATRAHEILGQSVVHAAFEAVGMHLGRALAALRDSMQPHQSVAA</sequence>
<dbReference type="GO" id="GO:0032259">
    <property type="term" value="P:methylation"/>
    <property type="evidence" value="ECO:0007669"/>
    <property type="project" value="UniProtKB-KW"/>
</dbReference>
<evidence type="ECO:0000256" key="7">
    <source>
        <dbReference type="PROSITE-ProRule" id="PRU01016"/>
    </source>
</evidence>
<dbReference type="STRING" id="252474.B1A74_07760"/>
<evidence type="ECO:0000313" key="8">
    <source>
        <dbReference type="EMBL" id="OOC10067.1"/>
    </source>
</evidence>
<gene>
    <name evidence="8" type="ORF">B1A74_07760</name>
</gene>
<comment type="caution">
    <text evidence="8">The sequence shown here is derived from an EMBL/GenBank/DDBJ whole genome shotgun (WGS) entry which is preliminary data.</text>
</comment>
<protein>
    <recommendedName>
        <fullName evidence="1">DNA (cytosine-5-)-methyltransferase</fullName>
        <ecNumber evidence="1">2.1.1.37</ecNumber>
    </recommendedName>
</protein>
<comment type="similarity">
    <text evidence="7">Belongs to the class I-like SAM-binding methyltransferase superfamily. C5-methyltransferase family.</text>
</comment>
<feature type="active site" evidence="7">
    <location>
        <position position="212"/>
    </location>
</feature>
<dbReference type="RefSeq" id="WP_077244275.1">
    <property type="nucleotide sequence ID" value="NZ_MUZR01000024.1"/>
</dbReference>
<organism evidence="8 9">
    <name type="scientific">Thioalkalivibrio halophilus</name>
    <dbReference type="NCBI Taxonomy" id="252474"/>
    <lineage>
        <taxon>Bacteria</taxon>
        <taxon>Pseudomonadati</taxon>
        <taxon>Pseudomonadota</taxon>
        <taxon>Gammaproteobacteria</taxon>
        <taxon>Chromatiales</taxon>
        <taxon>Ectothiorhodospiraceae</taxon>
        <taxon>Thioalkalivibrio</taxon>
    </lineage>
</organism>
<evidence type="ECO:0000256" key="3">
    <source>
        <dbReference type="ARBA" id="ARBA00022679"/>
    </source>
</evidence>
<reference evidence="8 9" key="1">
    <citation type="submission" date="2017-02" db="EMBL/GenBank/DDBJ databases">
        <title>Genomic diversity within the haloalkaliphilic genus Thioalkalivibrio.</title>
        <authorList>
            <person name="Ahn A.-C."/>
            <person name="Meier-Kolthoff J."/>
            <person name="Overmars L."/>
            <person name="Richter M."/>
            <person name="Woyke T."/>
            <person name="Sorokin D.Y."/>
            <person name="Muyzer G."/>
        </authorList>
    </citation>
    <scope>NUCLEOTIDE SEQUENCE [LARGE SCALE GENOMIC DNA]</scope>
    <source>
        <strain evidence="8 9">HL17</strain>
    </source>
</reference>
<dbReference type="Proteomes" id="UP000189177">
    <property type="component" value="Unassembled WGS sequence"/>
</dbReference>
<dbReference type="PANTHER" id="PTHR46098:SF1">
    <property type="entry name" value="TRNA (CYTOSINE(38)-C(5))-METHYLTRANSFERASE"/>
    <property type="match status" value="1"/>
</dbReference>
<keyword evidence="3 7" id="KW-0808">Transferase</keyword>
<name>A0A1V2ZY73_9GAMM</name>
<keyword evidence="9" id="KW-1185">Reference proteome</keyword>
<accession>A0A1V2ZY73</accession>
<dbReference type="OrthoDB" id="5288620at2"/>